<dbReference type="AlphaFoldDB" id="A0A395MAL4"/>
<organism evidence="2 3">
    <name type="scientific">Fusarium flagelliforme</name>
    <dbReference type="NCBI Taxonomy" id="2675880"/>
    <lineage>
        <taxon>Eukaryota</taxon>
        <taxon>Fungi</taxon>
        <taxon>Dikarya</taxon>
        <taxon>Ascomycota</taxon>
        <taxon>Pezizomycotina</taxon>
        <taxon>Sordariomycetes</taxon>
        <taxon>Hypocreomycetidae</taxon>
        <taxon>Hypocreales</taxon>
        <taxon>Nectriaceae</taxon>
        <taxon>Fusarium</taxon>
        <taxon>Fusarium incarnatum-equiseti species complex</taxon>
    </lineage>
</organism>
<accession>A0A395MAL4</accession>
<reference evidence="2 3" key="1">
    <citation type="journal article" date="2018" name="PLoS Pathog.">
        <title>Evolution of structural diversity of trichothecenes, a family of toxins produced by plant pathogenic and entomopathogenic fungi.</title>
        <authorList>
            <person name="Proctor R.H."/>
            <person name="McCormick S.P."/>
            <person name="Kim H.S."/>
            <person name="Cardoza R.E."/>
            <person name="Stanley A.M."/>
            <person name="Lindo L."/>
            <person name="Kelly A."/>
            <person name="Brown D.W."/>
            <person name="Lee T."/>
            <person name="Vaughan M.M."/>
            <person name="Alexander N.J."/>
            <person name="Busman M."/>
            <person name="Gutierrez S."/>
        </authorList>
    </citation>
    <scope>NUCLEOTIDE SEQUENCE [LARGE SCALE GENOMIC DNA]</scope>
    <source>
        <strain evidence="2 3">NRRL 13405</strain>
    </source>
</reference>
<sequence length="413" mass="46462">MPCSRRHRSSSGNSRDFDSSGPPAPDIQRLQLPHVVLIIRHLPLDHHHPLHHNRLCLLLHDHLWSPVPLLVGVRLHLTLHVAGPPPVVLYTRCSNHYLADIPKLKVALPEQLSMPGQLRSQFLEARPDRLESIIDKYVRELADLIRLELYITSMERYQKRNGREDVRGQLDQISAKGSSTPPPAYSRSNARPRRSSPAQRLAPPAPSRRPDPRLSAPRPPVPQPTSSRRRHQSSSRPLQNRSPPPANPRSRTSRNRAGGSRAPPTTSGRRRSPSPSDTLGPWDAISRDGTPPPGHPDRNRNRSIRVVAEIGNMNFSCDVAHTDQEHREQLAIAEENKQRILACGERYIRALQQGSGGDLHDAFSDYSQCLGHLAGIELHIACLKRSQRGDRSVWEHLREISENPDDLEIVIQD</sequence>
<dbReference type="Proteomes" id="UP000265631">
    <property type="component" value="Unassembled WGS sequence"/>
</dbReference>
<keyword evidence="3" id="KW-1185">Reference proteome</keyword>
<protein>
    <submittedName>
        <fullName evidence="2">Uncharacterized protein</fullName>
    </submittedName>
</protein>
<name>A0A395MAL4_9HYPO</name>
<gene>
    <name evidence="2" type="ORF">FIE12Z_10799</name>
</gene>
<feature type="compositionally biased region" description="Low complexity" evidence="1">
    <location>
        <begin position="255"/>
        <end position="267"/>
    </location>
</feature>
<evidence type="ECO:0000256" key="1">
    <source>
        <dbReference type="SAM" id="MobiDB-lite"/>
    </source>
</evidence>
<feature type="compositionally biased region" description="Low complexity" evidence="1">
    <location>
        <begin position="185"/>
        <end position="202"/>
    </location>
</feature>
<evidence type="ECO:0000313" key="2">
    <source>
        <dbReference type="EMBL" id="RFN44957.1"/>
    </source>
</evidence>
<feature type="region of interest" description="Disordered" evidence="1">
    <location>
        <begin position="172"/>
        <end position="301"/>
    </location>
</feature>
<dbReference type="EMBL" id="PXXK01000384">
    <property type="protein sequence ID" value="RFN44957.1"/>
    <property type="molecule type" value="Genomic_DNA"/>
</dbReference>
<proteinExistence type="predicted"/>
<evidence type="ECO:0000313" key="3">
    <source>
        <dbReference type="Proteomes" id="UP000265631"/>
    </source>
</evidence>
<feature type="region of interest" description="Disordered" evidence="1">
    <location>
        <begin position="1"/>
        <end position="24"/>
    </location>
</feature>
<comment type="caution">
    <text evidence="2">The sequence shown here is derived from an EMBL/GenBank/DDBJ whole genome shotgun (WGS) entry which is preliminary data.</text>
</comment>